<dbReference type="Gene3D" id="3.40.50.300">
    <property type="entry name" value="P-loop containing nucleotide triphosphate hydrolases"/>
    <property type="match status" value="1"/>
</dbReference>
<accession>A0A2R4MC54</accession>
<dbReference type="GO" id="GO:0008233">
    <property type="term" value="F:peptidase activity"/>
    <property type="evidence" value="ECO:0007669"/>
    <property type="project" value="UniProtKB-KW"/>
</dbReference>
<dbReference type="PROSITE" id="PS50929">
    <property type="entry name" value="ABC_TM1F"/>
    <property type="match status" value="1"/>
</dbReference>
<dbReference type="PANTHER" id="PTHR43394:SF1">
    <property type="entry name" value="ATP-BINDING CASSETTE SUB-FAMILY B MEMBER 10, MITOCHONDRIAL"/>
    <property type="match status" value="1"/>
</dbReference>
<dbReference type="SUPFAM" id="SSF90123">
    <property type="entry name" value="ABC transporter transmembrane region"/>
    <property type="match status" value="1"/>
</dbReference>
<evidence type="ECO:0000313" key="10">
    <source>
        <dbReference type="EMBL" id="AVX03476.1"/>
    </source>
</evidence>
<evidence type="ECO:0000259" key="9">
    <source>
        <dbReference type="PROSITE" id="PS50929"/>
    </source>
</evidence>
<dbReference type="EMBL" id="CP021330">
    <property type="protein sequence ID" value="AVX03476.1"/>
    <property type="molecule type" value="Genomic_DNA"/>
</dbReference>
<proteinExistence type="predicted"/>
<keyword evidence="6 7" id="KW-0472">Membrane</keyword>
<feature type="transmembrane region" description="Helical" evidence="7">
    <location>
        <begin position="155"/>
        <end position="174"/>
    </location>
</feature>
<dbReference type="InterPro" id="IPR010128">
    <property type="entry name" value="ATPase_T1SS_PrtD-like"/>
</dbReference>
<dbReference type="NCBIfam" id="TIGR01842">
    <property type="entry name" value="type_I_sec_PrtD"/>
    <property type="match status" value="1"/>
</dbReference>
<dbReference type="KEGG" id="mmyr:MXMO3_00945"/>
<organism evidence="10 11">
    <name type="scientific">Maritalea myrionectae</name>
    <dbReference type="NCBI Taxonomy" id="454601"/>
    <lineage>
        <taxon>Bacteria</taxon>
        <taxon>Pseudomonadati</taxon>
        <taxon>Pseudomonadota</taxon>
        <taxon>Alphaproteobacteria</taxon>
        <taxon>Hyphomicrobiales</taxon>
        <taxon>Devosiaceae</taxon>
        <taxon>Maritalea</taxon>
    </lineage>
</organism>
<dbReference type="GO" id="GO:0005886">
    <property type="term" value="C:plasma membrane"/>
    <property type="evidence" value="ECO:0007669"/>
    <property type="project" value="UniProtKB-SubCell"/>
</dbReference>
<dbReference type="AlphaFoldDB" id="A0A2R4MC54"/>
<evidence type="ECO:0000256" key="7">
    <source>
        <dbReference type="SAM" id="Phobius"/>
    </source>
</evidence>
<dbReference type="RefSeq" id="WP_117395113.1">
    <property type="nucleotide sequence ID" value="NZ_CP021330.1"/>
</dbReference>
<dbReference type="InterPro" id="IPR003593">
    <property type="entry name" value="AAA+_ATPase"/>
</dbReference>
<keyword evidence="3" id="KW-0547">Nucleotide-binding</keyword>
<dbReference type="Gene3D" id="1.20.1560.10">
    <property type="entry name" value="ABC transporter type 1, transmembrane domain"/>
    <property type="match status" value="1"/>
</dbReference>
<dbReference type="SMART" id="SM00382">
    <property type="entry name" value="AAA"/>
    <property type="match status" value="1"/>
</dbReference>
<evidence type="ECO:0000256" key="1">
    <source>
        <dbReference type="ARBA" id="ARBA00004651"/>
    </source>
</evidence>
<feature type="transmembrane region" description="Helical" evidence="7">
    <location>
        <begin position="130"/>
        <end position="149"/>
    </location>
</feature>
<dbReference type="Pfam" id="PF00005">
    <property type="entry name" value="ABC_tran"/>
    <property type="match status" value="1"/>
</dbReference>
<evidence type="ECO:0000256" key="5">
    <source>
        <dbReference type="ARBA" id="ARBA00022989"/>
    </source>
</evidence>
<dbReference type="InterPro" id="IPR039421">
    <property type="entry name" value="Type_1_exporter"/>
</dbReference>
<sequence>MAGNQSLIRERLHRVRKVFFAVALMSCVVNILMLTGPLFMLQVYDRVLASQSVPTLLALGLLAIGLYVMMGFFDFVRARSLSRLSFWLDTEISPLTYKFWIARSLCGQNPAYRPIQDIGIVRNFLASPTVLALFDLPWFPIYLGIVFLLHPSLGILAVCGAIVVVVLAILNEFFSRKPSAEGVQNEMIEARFADQAQKNADSVLAMGMLESTQTVWQKLRNRSLFSQQLGGERSEGFTASSKSFRLMLQSGILALGAFLAINQEITAGTIVAASIIAGRALAPIDQTLGGWRVIKRAQLAWQRLKDYLKQDSNQEDKNIELPEVQGNLEVKSVVKYAPSKISTTEKSVILGGIDFSLKPGDGLGVIGPSASGKSTLAKLLVGLWMPDAGTVRVDGATFEQWDSDQIGRSIGYLPQQVALLSGSIGQNIARFDNDAEDAEVVEAAKLAGVHEMILSFPEGYGTNVDAALSPLTGGQVQRIGLARALFRRPKLIVLDEPNANLDQEGDAALSQAISQMREFGSVVVVIAHRPSAISAVDKILMLNAGRMVEMGDKSDVLKKITRVA</sequence>
<evidence type="ECO:0000256" key="3">
    <source>
        <dbReference type="ARBA" id="ARBA00022741"/>
    </source>
</evidence>
<dbReference type="GO" id="GO:0005524">
    <property type="term" value="F:ATP binding"/>
    <property type="evidence" value="ECO:0007669"/>
    <property type="project" value="UniProtKB-KW"/>
</dbReference>
<gene>
    <name evidence="10" type="ORF">MXMO3_00945</name>
</gene>
<dbReference type="GO" id="GO:0030253">
    <property type="term" value="P:protein secretion by the type I secretion system"/>
    <property type="evidence" value="ECO:0007669"/>
    <property type="project" value="InterPro"/>
</dbReference>
<evidence type="ECO:0000256" key="6">
    <source>
        <dbReference type="ARBA" id="ARBA00023136"/>
    </source>
</evidence>
<dbReference type="InterPro" id="IPR036640">
    <property type="entry name" value="ABC1_TM_sf"/>
</dbReference>
<dbReference type="InterPro" id="IPR011527">
    <property type="entry name" value="ABC1_TM_dom"/>
</dbReference>
<dbReference type="GO" id="GO:0030256">
    <property type="term" value="C:type I protein secretion system complex"/>
    <property type="evidence" value="ECO:0007669"/>
    <property type="project" value="InterPro"/>
</dbReference>
<feature type="transmembrane region" description="Helical" evidence="7">
    <location>
        <begin position="56"/>
        <end position="76"/>
    </location>
</feature>
<dbReference type="InterPro" id="IPR027417">
    <property type="entry name" value="P-loop_NTPase"/>
</dbReference>
<evidence type="ECO:0000313" key="11">
    <source>
        <dbReference type="Proteomes" id="UP000258927"/>
    </source>
</evidence>
<evidence type="ECO:0000259" key="8">
    <source>
        <dbReference type="PROSITE" id="PS50893"/>
    </source>
</evidence>
<keyword evidence="10" id="KW-0378">Hydrolase</keyword>
<keyword evidence="4 10" id="KW-0067">ATP-binding</keyword>
<dbReference type="PANTHER" id="PTHR43394">
    <property type="entry name" value="ATP-DEPENDENT PERMEASE MDL1, MITOCHONDRIAL"/>
    <property type="match status" value="1"/>
</dbReference>
<protein>
    <submittedName>
        <fullName evidence="10">Alkaline protease secretion ATP-binding protein AprD</fullName>
    </submittedName>
</protein>
<dbReference type="InterPro" id="IPR003439">
    <property type="entry name" value="ABC_transporter-like_ATP-bd"/>
</dbReference>
<comment type="subcellular location">
    <subcellularLocation>
        <location evidence="1">Cell membrane</location>
        <topology evidence="1">Multi-pass membrane protein</topology>
    </subcellularLocation>
</comment>
<dbReference type="PROSITE" id="PS50893">
    <property type="entry name" value="ABC_TRANSPORTER_2"/>
    <property type="match status" value="1"/>
</dbReference>
<dbReference type="SUPFAM" id="SSF52540">
    <property type="entry name" value="P-loop containing nucleoside triphosphate hydrolases"/>
    <property type="match status" value="1"/>
</dbReference>
<feature type="transmembrane region" description="Helical" evidence="7">
    <location>
        <begin position="18"/>
        <end position="44"/>
    </location>
</feature>
<feature type="domain" description="ABC transmembrane type-1" evidence="9">
    <location>
        <begin position="20"/>
        <end position="296"/>
    </location>
</feature>
<dbReference type="GO" id="GO:0015421">
    <property type="term" value="F:ABC-type oligopeptide transporter activity"/>
    <property type="evidence" value="ECO:0007669"/>
    <property type="project" value="TreeGrafter"/>
</dbReference>
<evidence type="ECO:0000256" key="2">
    <source>
        <dbReference type="ARBA" id="ARBA00022692"/>
    </source>
</evidence>
<keyword evidence="5 7" id="KW-1133">Transmembrane helix</keyword>
<dbReference type="GO" id="GO:0016887">
    <property type="term" value="F:ATP hydrolysis activity"/>
    <property type="evidence" value="ECO:0007669"/>
    <property type="project" value="InterPro"/>
</dbReference>
<evidence type="ECO:0000256" key="4">
    <source>
        <dbReference type="ARBA" id="ARBA00022840"/>
    </source>
</evidence>
<dbReference type="GO" id="GO:0006508">
    <property type="term" value="P:proteolysis"/>
    <property type="evidence" value="ECO:0007669"/>
    <property type="project" value="UniProtKB-KW"/>
</dbReference>
<keyword evidence="11" id="KW-1185">Reference proteome</keyword>
<feature type="domain" description="ABC transporter" evidence="8">
    <location>
        <begin position="328"/>
        <end position="563"/>
    </location>
</feature>
<name>A0A2R4MC54_9HYPH</name>
<keyword evidence="10" id="KW-0645">Protease</keyword>
<reference evidence="10 11" key="1">
    <citation type="submission" date="2017-05" db="EMBL/GenBank/DDBJ databases">
        <title>Genome Analysis of Maritalea myrionectae HL2708#5.</title>
        <authorList>
            <consortium name="Cotde Inc.-PKNU"/>
            <person name="Jang D."/>
            <person name="Oh H.-M."/>
        </authorList>
    </citation>
    <scope>NUCLEOTIDE SEQUENCE [LARGE SCALE GENOMIC DNA]</scope>
    <source>
        <strain evidence="10 11">HL2708#5</strain>
    </source>
</reference>
<dbReference type="Proteomes" id="UP000258927">
    <property type="component" value="Chromosome"/>
</dbReference>
<keyword evidence="2 7" id="KW-0812">Transmembrane</keyword>